<evidence type="ECO:0000313" key="1">
    <source>
        <dbReference type="EMBL" id="ETR66071.1"/>
    </source>
</evidence>
<protein>
    <submittedName>
        <fullName evidence="1">Uncharacterized protein</fullName>
    </submittedName>
</protein>
<sequence length="97" mass="11634">NTLTINNSVKYGEDNKNWRIKLDIHDSPLCAYQDITFKIYNTNRNNKPPKYHLSFDVFERQAIRLGNDQTSEKEFQLAELLAHDFTEKDWKLLQHFF</sequence>
<comment type="caution">
    <text evidence="1">The sequence shown here is derived from an EMBL/GenBank/DDBJ whole genome shotgun (WGS) entry which is preliminary data.</text>
</comment>
<dbReference type="Proteomes" id="UP000189670">
    <property type="component" value="Unassembled WGS sequence"/>
</dbReference>
<gene>
    <name evidence="1" type="ORF">OMM_13290</name>
</gene>
<accession>A0A1V1NU33</accession>
<feature type="non-terminal residue" evidence="1">
    <location>
        <position position="1"/>
    </location>
</feature>
<organism evidence="1 2">
    <name type="scientific">Candidatus Magnetoglobus multicellularis str. Araruama</name>
    <dbReference type="NCBI Taxonomy" id="890399"/>
    <lineage>
        <taxon>Bacteria</taxon>
        <taxon>Pseudomonadati</taxon>
        <taxon>Thermodesulfobacteriota</taxon>
        <taxon>Desulfobacteria</taxon>
        <taxon>Desulfobacterales</taxon>
        <taxon>Desulfobacteraceae</taxon>
        <taxon>Candidatus Magnetoglobus</taxon>
    </lineage>
</organism>
<dbReference type="AlphaFoldDB" id="A0A1V1NU33"/>
<proteinExistence type="predicted"/>
<dbReference type="EMBL" id="ATBP01002255">
    <property type="protein sequence ID" value="ETR66071.1"/>
    <property type="molecule type" value="Genomic_DNA"/>
</dbReference>
<reference evidence="2" key="1">
    <citation type="submission" date="2012-11" db="EMBL/GenBank/DDBJ databases">
        <authorList>
            <person name="Lucero-Rivera Y.E."/>
            <person name="Tovar-Ramirez D."/>
        </authorList>
    </citation>
    <scope>NUCLEOTIDE SEQUENCE [LARGE SCALE GENOMIC DNA]</scope>
    <source>
        <strain evidence="2">Araruama</strain>
    </source>
</reference>
<name>A0A1V1NU33_9BACT</name>
<evidence type="ECO:0000313" key="2">
    <source>
        <dbReference type="Proteomes" id="UP000189670"/>
    </source>
</evidence>